<dbReference type="AlphaFoldDB" id="A0ABD2RPC4"/>
<evidence type="ECO:0000313" key="2">
    <source>
        <dbReference type="Proteomes" id="UP001627284"/>
    </source>
</evidence>
<sequence>CHLHSLFLSKLDQLKLIFSKNLPIFQLFFYLIFNMSLATYCTNDNLALSNIENDVFMSFLEEPEFEASDEELLRSVIESLEVENIAPSVNTNDSILLEQMKEENSTSLSYDDLGELEYYWIDSDMDCSTPSDDDMNIWFKDCYYDQNGVEDLTNFIGACRDFSWEESCESMLYE</sequence>
<gene>
    <name evidence="1" type="ORF">AABB24_033355</name>
</gene>
<proteinExistence type="predicted"/>
<comment type="caution">
    <text evidence="1">The sequence shown here is derived from an EMBL/GenBank/DDBJ whole genome shotgun (WGS) entry which is preliminary data.</text>
</comment>
<evidence type="ECO:0000313" key="1">
    <source>
        <dbReference type="EMBL" id="KAL3333232.1"/>
    </source>
</evidence>
<accession>A0ABD2RPC4</accession>
<keyword evidence="2" id="KW-1185">Reference proteome</keyword>
<protein>
    <submittedName>
        <fullName evidence="1">Uncharacterized protein</fullName>
    </submittedName>
</protein>
<name>A0ABD2RPC4_9SOLN</name>
<dbReference type="PANTHER" id="PTHR37611">
    <property type="entry name" value="VIRUS-SPECIFIC-SIGNALING-PATHWAY REGULATED PROTEIN-RELATED"/>
    <property type="match status" value="1"/>
</dbReference>
<dbReference type="PANTHER" id="PTHR37611:SF2">
    <property type="entry name" value="VIRUS-SPECIFIC-SIGNALING-PATHWAY REGULATED PROTEIN-RELATED"/>
    <property type="match status" value="1"/>
</dbReference>
<reference evidence="1 2" key="1">
    <citation type="submission" date="2024-05" db="EMBL/GenBank/DDBJ databases">
        <title>De novo assembly of an allotetraploid wild potato.</title>
        <authorList>
            <person name="Hosaka A.J."/>
        </authorList>
    </citation>
    <scope>NUCLEOTIDE SEQUENCE [LARGE SCALE GENOMIC DNA]</scope>
    <source>
        <tissue evidence="1">Young leaves</tissue>
    </source>
</reference>
<organism evidence="1 2">
    <name type="scientific">Solanum stoloniferum</name>
    <dbReference type="NCBI Taxonomy" id="62892"/>
    <lineage>
        <taxon>Eukaryota</taxon>
        <taxon>Viridiplantae</taxon>
        <taxon>Streptophyta</taxon>
        <taxon>Embryophyta</taxon>
        <taxon>Tracheophyta</taxon>
        <taxon>Spermatophyta</taxon>
        <taxon>Magnoliopsida</taxon>
        <taxon>eudicotyledons</taxon>
        <taxon>Gunneridae</taxon>
        <taxon>Pentapetalae</taxon>
        <taxon>asterids</taxon>
        <taxon>lamiids</taxon>
        <taxon>Solanales</taxon>
        <taxon>Solanaceae</taxon>
        <taxon>Solanoideae</taxon>
        <taxon>Solaneae</taxon>
        <taxon>Solanum</taxon>
    </lineage>
</organism>
<dbReference type="Proteomes" id="UP001627284">
    <property type="component" value="Unassembled WGS sequence"/>
</dbReference>
<dbReference type="EMBL" id="JBJKTR010000019">
    <property type="protein sequence ID" value="KAL3333232.1"/>
    <property type="molecule type" value="Genomic_DNA"/>
</dbReference>
<feature type="non-terminal residue" evidence="1">
    <location>
        <position position="1"/>
    </location>
</feature>